<reference evidence="3 4" key="1">
    <citation type="journal article" date="2008" name="FEMS Yeast Res.">
        <title>Comparative genome analysis of a Saccharomyces cerevisiae wine strain.</title>
        <authorList>
            <person name="Borneman A.R."/>
            <person name="Forgan A.H."/>
            <person name="Pretorius I.S."/>
            <person name="Chambers P.J."/>
        </authorList>
    </citation>
    <scope>NUCLEOTIDE SEQUENCE [LARGE SCALE GENOMIC DNA]</scope>
    <source>
        <strain evidence="3 4">AWRI1631</strain>
    </source>
</reference>
<dbReference type="EMBL" id="ABSV01000993">
    <property type="protein sequence ID" value="EDZ71950.1"/>
    <property type="molecule type" value="Genomic_DNA"/>
</dbReference>
<evidence type="ECO:0000259" key="2">
    <source>
        <dbReference type="PROSITE" id="PS50405"/>
    </source>
</evidence>
<dbReference type="CDD" id="cd03181">
    <property type="entry name" value="GST_C_EF1Bgamma_like"/>
    <property type="match status" value="1"/>
</dbReference>
<dbReference type="PANTHER" id="PTHR43986">
    <property type="entry name" value="ELONGATION FACTOR 1-GAMMA"/>
    <property type="match status" value="1"/>
</dbReference>
<dbReference type="SUPFAM" id="SSF52833">
    <property type="entry name" value="Thioredoxin-like"/>
    <property type="match status" value="1"/>
</dbReference>
<dbReference type="FunFam" id="1.20.1050.10:FF:000006">
    <property type="entry name" value="Elongation factor 1 gamma"/>
    <property type="match status" value="1"/>
</dbReference>
<organism evidence="3 4">
    <name type="scientific">Saccharomyces cerevisiae (strain AWRI1631)</name>
    <name type="common">Baker's yeast</name>
    <dbReference type="NCBI Taxonomy" id="545124"/>
    <lineage>
        <taxon>Eukaryota</taxon>
        <taxon>Fungi</taxon>
        <taxon>Dikarya</taxon>
        <taxon>Ascomycota</taxon>
        <taxon>Saccharomycotina</taxon>
        <taxon>Saccharomycetes</taxon>
        <taxon>Saccharomycetales</taxon>
        <taxon>Saccharomycetaceae</taxon>
        <taxon>Saccharomyces</taxon>
    </lineage>
</organism>
<proteinExistence type="inferred from homology"/>
<protein>
    <submittedName>
        <fullName evidence="3">YGR201Cp-like protein</fullName>
    </submittedName>
</protein>
<dbReference type="GO" id="GO:0006414">
    <property type="term" value="P:translational elongation"/>
    <property type="evidence" value="ECO:0007669"/>
    <property type="project" value="TreeGrafter"/>
</dbReference>
<dbReference type="GO" id="GO:0005634">
    <property type="term" value="C:nucleus"/>
    <property type="evidence" value="ECO:0007669"/>
    <property type="project" value="TreeGrafter"/>
</dbReference>
<dbReference type="Proteomes" id="UP000008988">
    <property type="component" value="Unassembled WGS sequence"/>
</dbReference>
<dbReference type="InterPro" id="IPR050802">
    <property type="entry name" value="EF-GSTs"/>
</dbReference>
<dbReference type="SUPFAM" id="SSF47616">
    <property type="entry name" value="GST C-terminal domain-like"/>
    <property type="match status" value="1"/>
</dbReference>
<dbReference type="PANTHER" id="PTHR43986:SF1">
    <property type="entry name" value="ELONGATION FACTOR 1-GAMMA"/>
    <property type="match status" value="1"/>
</dbReference>
<dbReference type="Gene3D" id="1.20.1050.10">
    <property type="match status" value="1"/>
</dbReference>
<dbReference type="OrthoDB" id="249703at2759"/>
<dbReference type="GO" id="GO:0005737">
    <property type="term" value="C:cytoplasm"/>
    <property type="evidence" value="ECO:0007669"/>
    <property type="project" value="TreeGrafter"/>
</dbReference>
<feature type="non-terminal residue" evidence="3">
    <location>
        <position position="1"/>
    </location>
</feature>
<dbReference type="AlphaFoldDB" id="B5VJE4"/>
<dbReference type="InterPro" id="IPR004046">
    <property type="entry name" value="GST_C"/>
</dbReference>
<dbReference type="Pfam" id="PF00043">
    <property type="entry name" value="GST_C"/>
    <property type="match status" value="1"/>
</dbReference>
<comment type="similarity">
    <text evidence="1">Belongs to the GST superfamily.</text>
</comment>
<gene>
    <name evidence="3" type="ORF">AWRI1631_74230</name>
</gene>
<sequence>CSSLISASLCRKLQMSDGTLFTDLKERKLIRTIVPRGLVRSLKLDVKLADPSDAQQLYEREFPLRKYPTFVGPHDEWTLTEAMAIDYYLIHLSSDKEAVRQLLGPEGDFKTRADILRWESLSNSDFLNEVCEVFFPLIGVKPYNATEFKVARENVDTIVSLYEKRLKKQQYLVCDDHETLADLISAAAFSLGFISFFDETWRSKHPEVTRWFNRVIKSRFFEGEFESFKMCETEMQPIK</sequence>
<dbReference type="InterPro" id="IPR036282">
    <property type="entry name" value="Glutathione-S-Trfase_C_sf"/>
</dbReference>
<evidence type="ECO:0000313" key="4">
    <source>
        <dbReference type="Proteomes" id="UP000008988"/>
    </source>
</evidence>
<dbReference type="InterPro" id="IPR010987">
    <property type="entry name" value="Glutathione-S-Trfase_C-like"/>
</dbReference>
<name>B5VJE4_YEAS6</name>
<accession>B5VJE4</accession>
<dbReference type="InterPro" id="IPR004045">
    <property type="entry name" value="Glutathione_S-Trfase_N"/>
</dbReference>
<dbReference type="PROSITE" id="PS50405">
    <property type="entry name" value="GST_CTER"/>
    <property type="match status" value="1"/>
</dbReference>
<feature type="domain" description="GST C-terminal" evidence="2">
    <location>
        <begin position="108"/>
        <end position="239"/>
    </location>
</feature>
<dbReference type="InterPro" id="IPR036249">
    <property type="entry name" value="Thioredoxin-like_sf"/>
</dbReference>
<dbReference type="FunFam" id="3.40.30.10:FF:000375">
    <property type="entry name" value="YGR201C-like protein"/>
    <property type="match status" value="1"/>
</dbReference>
<dbReference type="Gene3D" id="3.40.30.10">
    <property type="entry name" value="Glutaredoxin"/>
    <property type="match status" value="1"/>
</dbReference>
<comment type="caution">
    <text evidence="3">The sequence shown here is derived from an EMBL/GenBank/DDBJ whole genome shotgun (WGS) entry which is preliminary data.</text>
</comment>
<evidence type="ECO:0000256" key="1">
    <source>
        <dbReference type="RuleBase" id="RU003494"/>
    </source>
</evidence>
<dbReference type="Pfam" id="PF02798">
    <property type="entry name" value="GST_N"/>
    <property type="match status" value="1"/>
</dbReference>
<evidence type="ECO:0000313" key="3">
    <source>
        <dbReference type="EMBL" id="EDZ71950.1"/>
    </source>
</evidence>